<evidence type="ECO:0000313" key="4">
    <source>
        <dbReference type="EMBL" id="ELW67069.1"/>
    </source>
</evidence>
<dbReference type="Proteomes" id="UP000011518">
    <property type="component" value="Unassembled WGS sequence"/>
</dbReference>
<proteinExistence type="inferred from homology"/>
<evidence type="ECO:0000256" key="1">
    <source>
        <dbReference type="ARBA" id="ARBA00004647"/>
    </source>
</evidence>
<dbReference type="PANTHER" id="PTHR23048:SF0">
    <property type="entry name" value="CALMODULIN LIKE 3"/>
    <property type="match status" value="1"/>
</dbReference>
<protein>
    <submittedName>
        <fullName evidence="4">Calmodulin</fullName>
    </submittedName>
</protein>
<evidence type="ECO:0000313" key="5">
    <source>
        <dbReference type="Proteomes" id="UP000011518"/>
    </source>
</evidence>
<accession>L9KX75</accession>
<reference evidence="5" key="2">
    <citation type="journal article" date="2013" name="Nat. Commun.">
        <title>Genome of the Chinese tree shrew.</title>
        <authorList>
            <person name="Fan Y."/>
            <person name="Huang Z.Y."/>
            <person name="Cao C.C."/>
            <person name="Chen C.S."/>
            <person name="Chen Y.X."/>
            <person name="Fan D.D."/>
            <person name="He J."/>
            <person name="Hou H.L."/>
            <person name="Hu L."/>
            <person name="Hu X.T."/>
            <person name="Jiang X.T."/>
            <person name="Lai R."/>
            <person name="Lang Y.S."/>
            <person name="Liang B."/>
            <person name="Liao S.G."/>
            <person name="Mu D."/>
            <person name="Ma Y.Y."/>
            <person name="Niu Y.Y."/>
            <person name="Sun X.Q."/>
            <person name="Xia J.Q."/>
            <person name="Xiao J."/>
            <person name="Xiong Z.Q."/>
            <person name="Xu L."/>
            <person name="Yang L."/>
            <person name="Zhang Y."/>
            <person name="Zhao W."/>
            <person name="Zhao X.D."/>
            <person name="Zheng Y.T."/>
            <person name="Zhou J.M."/>
            <person name="Zhu Y.B."/>
            <person name="Zhang G.J."/>
            <person name="Wang J."/>
            <person name="Yao Y.G."/>
        </authorList>
    </citation>
    <scope>NUCLEOTIDE SEQUENCE [LARGE SCALE GENOMIC DNA]</scope>
</reference>
<dbReference type="PANTHER" id="PTHR23048">
    <property type="entry name" value="MYOSIN LIGHT CHAIN 1, 3"/>
    <property type="match status" value="1"/>
</dbReference>
<dbReference type="GO" id="GO:0000922">
    <property type="term" value="C:spindle pole"/>
    <property type="evidence" value="ECO:0007669"/>
    <property type="project" value="UniProtKB-SubCell"/>
</dbReference>
<dbReference type="SUPFAM" id="SSF47473">
    <property type="entry name" value="EF-hand"/>
    <property type="match status" value="1"/>
</dbReference>
<dbReference type="Gene3D" id="1.10.238.10">
    <property type="entry name" value="EF-hand"/>
    <property type="match status" value="1"/>
</dbReference>
<dbReference type="EMBL" id="KB320628">
    <property type="protein sequence ID" value="ELW67069.1"/>
    <property type="molecule type" value="Genomic_DNA"/>
</dbReference>
<comment type="similarity">
    <text evidence="2">Belongs to the calmodulin family.</text>
</comment>
<reference evidence="5" key="1">
    <citation type="submission" date="2012-07" db="EMBL/GenBank/DDBJ databases">
        <title>Genome of the Chinese tree shrew, a rising model animal genetically related to primates.</title>
        <authorList>
            <person name="Zhang G."/>
            <person name="Fan Y."/>
            <person name="Yao Y."/>
            <person name="Huang Z."/>
        </authorList>
    </citation>
    <scope>NUCLEOTIDE SEQUENCE [LARGE SCALE GENOMIC DNA]</scope>
</reference>
<gene>
    <name evidence="4" type="ORF">TREES_T100006423</name>
</gene>
<dbReference type="AlphaFoldDB" id="L9KX75"/>
<evidence type="ECO:0000256" key="3">
    <source>
        <dbReference type="ARBA" id="ARBA00022737"/>
    </source>
</evidence>
<dbReference type="GO" id="GO:0016460">
    <property type="term" value="C:myosin II complex"/>
    <property type="evidence" value="ECO:0007669"/>
    <property type="project" value="TreeGrafter"/>
</dbReference>
<sequence>MADQLTRKKSREFKEPFSLFYKDDDGNPAAKELETVMNSLGQNPTKAERQDIINEVNADENGTSDFPEFLTMMTRKRKDTNSEETRRMAMAILVQQNFAMC</sequence>
<dbReference type="GO" id="GO:0005509">
    <property type="term" value="F:calcium ion binding"/>
    <property type="evidence" value="ECO:0007669"/>
    <property type="project" value="InterPro"/>
</dbReference>
<comment type="subcellular location">
    <subcellularLocation>
        <location evidence="1">Cytoplasm</location>
        <location evidence="1">Cytoskeleton</location>
        <location evidence="1">Spindle pole</location>
    </subcellularLocation>
</comment>
<dbReference type="STRING" id="246437.L9KX75"/>
<dbReference type="InterPro" id="IPR011992">
    <property type="entry name" value="EF-hand-dom_pair"/>
</dbReference>
<organism evidence="4 5">
    <name type="scientific">Tupaia chinensis</name>
    <name type="common">Chinese tree shrew</name>
    <name type="synonym">Tupaia belangeri chinensis</name>
    <dbReference type="NCBI Taxonomy" id="246437"/>
    <lineage>
        <taxon>Eukaryota</taxon>
        <taxon>Metazoa</taxon>
        <taxon>Chordata</taxon>
        <taxon>Craniata</taxon>
        <taxon>Vertebrata</taxon>
        <taxon>Euteleostomi</taxon>
        <taxon>Mammalia</taxon>
        <taxon>Eutheria</taxon>
        <taxon>Euarchontoglires</taxon>
        <taxon>Scandentia</taxon>
        <taxon>Tupaiidae</taxon>
        <taxon>Tupaia</taxon>
    </lineage>
</organism>
<dbReference type="InParanoid" id="L9KX75"/>
<dbReference type="InterPro" id="IPR050230">
    <property type="entry name" value="CALM/Myosin/TropC-like"/>
</dbReference>
<keyword evidence="3" id="KW-0677">Repeat</keyword>
<evidence type="ECO:0000256" key="2">
    <source>
        <dbReference type="ARBA" id="ARBA00009763"/>
    </source>
</evidence>
<dbReference type="FunFam" id="1.10.238.10:FF:000527">
    <property type="entry name" value="Calmodulin-3"/>
    <property type="match status" value="1"/>
</dbReference>
<keyword evidence="5" id="KW-1185">Reference proteome</keyword>
<name>L9KX75_TUPCH</name>
<dbReference type="CDD" id="cd00051">
    <property type="entry name" value="EFh"/>
    <property type="match status" value="1"/>
</dbReference>
<dbReference type="InterPro" id="IPR002048">
    <property type="entry name" value="EF_hand_dom"/>
</dbReference>